<evidence type="ECO:0000256" key="6">
    <source>
        <dbReference type="ARBA" id="ARBA00023033"/>
    </source>
</evidence>
<accession>A0A3Q3G409</accession>
<comment type="cofactor">
    <cofactor evidence="7">
        <name>heme</name>
        <dbReference type="ChEBI" id="CHEBI:30413"/>
    </cofactor>
</comment>
<reference evidence="8" key="1">
    <citation type="submission" date="2025-08" db="UniProtKB">
        <authorList>
            <consortium name="Ensembl"/>
        </authorList>
    </citation>
    <scope>IDENTIFICATION</scope>
</reference>
<dbReference type="Gene3D" id="1.10.630.10">
    <property type="entry name" value="Cytochrome P450"/>
    <property type="match status" value="2"/>
</dbReference>
<dbReference type="SUPFAM" id="SSF48264">
    <property type="entry name" value="Cytochrome P450"/>
    <property type="match status" value="1"/>
</dbReference>
<evidence type="ECO:0000256" key="1">
    <source>
        <dbReference type="ARBA" id="ARBA00010617"/>
    </source>
</evidence>
<feature type="binding site" description="axial binding residue" evidence="7">
    <location>
        <position position="136"/>
    </location>
    <ligand>
        <name>heme</name>
        <dbReference type="ChEBI" id="CHEBI:30413"/>
    </ligand>
    <ligandPart>
        <name>Fe</name>
        <dbReference type="ChEBI" id="CHEBI:18248"/>
    </ligandPart>
</feature>
<dbReference type="PANTHER" id="PTHR24302:SF17">
    <property type="entry name" value="CYTOCHROME P450, FAMILY 3, SUBFAMILY C, POLYPEPTIDE 4-RELATED"/>
    <property type="match status" value="1"/>
</dbReference>
<evidence type="ECO:0000256" key="3">
    <source>
        <dbReference type="ARBA" id="ARBA00022723"/>
    </source>
</evidence>
<evidence type="ECO:0000256" key="7">
    <source>
        <dbReference type="PIRSR" id="PIRSR602401-1"/>
    </source>
</evidence>
<comment type="similarity">
    <text evidence="1">Belongs to the cytochrome P450 family.</text>
</comment>
<proteinExistence type="inferred from homology"/>
<keyword evidence="6" id="KW-0503">Monooxygenase</keyword>
<dbReference type="GeneTree" id="ENSGT00940000170782"/>
<dbReference type="Pfam" id="PF00067">
    <property type="entry name" value="p450"/>
    <property type="match status" value="1"/>
</dbReference>
<keyword evidence="2 7" id="KW-0349">Heme</keyword>
<evidence type="ECO:0000313" key="9">
    <source>
        <dbReference type="Proteomes" id="UP000261660"/>
    </source>
</evidence>
<sequence length="221" mass="24970">MTSHPVTELTAHLSAKKSSLYILYNLAINPDAMQTLQEEIDTNLPKDAPISYEDLTNLEYLDHVINESMRLLPTSLYDVFFLPHTCVKNESLYSLSGDFMIFRASLFVCVRRFSKDSSEEVNPYAFMPFGLGPSNCVGMRYAILTLKLVLVRLLQSYSLETCKDTMVRVYSHVLSDCHLKLSLIKLTFLPLDSLINMCLPLVADLFASKITLSTVLRLTLA</sequence>
<dbReference type="GO" id="GO:0005506">
    <property type="term" value="F:iron ion binding"/>
    <property type="evidence" value="ECO:0007669"/>
    <property type="project" value="InterPro"/>
</dbReference>
<dbReference type="InterPro" id="IPR036396">
    <property type="entry name" value="Cyt_P450_sf"/>
</dbReference>
<keyword evidence="5 7" id="KW-0408">Iron</keyword>
<dbReference type="InterPro" id="IPR001128">
    <property type="entry name" value="Cyt_P450"/>
</dbReference>
<organism evidence="8 9">
    <name type="scientific">Labrus bergylta</name>
    <name type="common">ballan wrasse</name>
    <dbReference type="NCBI Taxonomy" id="56723"/>
    <lineage>
        <taxon>Eukaryota</taxon>
        <taxon>Metazoa</taxon>
        <taxon>Chordata</taxon>
        <taxon>Craniata</taxon>
        <taxon>Vertebrata</taxon>
        <taxon>Euteleostomi</taxon>
        <taxon>Actinopterygii</taxon>
        <taxon>Neopterygii</taxon>
        <taxon>Teleostei</taxon>
        <taxon>Neoteleostei</taxon>
        <taxon>Acanthomorphata</taxon>
        <taxon>Eupercaria</taxon>
        <taxon>Labriformes</taxon>
        <taxon>Labridae</taxon>
        <taxon>Labrus</taxon>
    </lineage>
</organism>
<keyword evidence="3 7" id="KW-0479">Metal-binding</keyword>
<reference evidence="8" key="2">
    <citation type="submission" date="2025-09" db="UniProtKB">
        <authorList>
            <consortium name="Ensembl"/>
        </authorList>
    </citation>
    <scope>IDENTIFICATION</scope>
</reference>
<dbReference type="GO" id="GO:0020037">
    <property type="term" value="F:heme binding"/>
    <property type="evidence" value="ECO:0007669"/>
    <property type="project" value="InterPro"/>
</dbReference>
<dbReference type="GO" id="GO:0016705">
    <property type="term" value="F:oxidoreductase activity, acting on paired donors, with incorporation or reduction of molecular oxygen"/>
    <property type="evidence" value="ECO:0007669"/>
    <property type="project" value="InterPro"/>
</dbReference>
<dbReference type="Proteomes" id="UP000261660">
    <property type="component" value="Unplaced"/>
</dbReference>
<keyword evidence="9" id="KW-1185">Reference proteome</keyword>
<name>A0A3Q3G409_9LABR</name>
<dbReference type="STRING" id="56723.ENSLBEP00000027442"/>
<dbReference type="InterPro" id="IPR002401">
    <property type="entry name" value="Cyt_P450_E_grp-I"/>
</dbReference>
<evidence type="ECO:0000256" key="2">
    <source>
        <dbReference type="ARBA" id="ARBA00022617"/>
    </source>
</evidence>
<dbReference type="PANTHER" id="PTHR24302">
    <property type="entry name" value="CYTOCHROME P450 FAMILY 3"/>
    <property type="match status" value="1"/>
</dbReference>
<evidence type="ECO:0000313" key="8">
    <source>
        <dbReference type="Ensembl" id="ENSLBEP00000027442.1"/>
    </source>
</evidence>
<evidence type="ECO:0000256" key="5">
    <source>
        <dbReference type="ARBA" id="ARBA00023004"/>
    </source>
</evidence>
<keyword evidence="4" id="KW-0560">Oxidoreductase</keyword>
<dbReference type="InParanoid" id="A0A3Q3G409"/>
<dbReference type="GO" id="GO:0008395">
    <property type="term" value="F:steroid hydroxylase activity"/>
    <property type="evidence" value="ECO:0007669"/>
    <property type="project" value="TreeGrafter"/>
</dbReference>
<dbReference type="AlphaFoldDB" id="A0A3Q3G409"/>
<dbReference type="PRINTS" id="PR00385">
    <property type="entry name" value="P450"/>
</dbReference>
<dbReference type="Ensembl" id="ENSLBET00000028754.1">
    <property type="protein sequence ID" value="ENSLBEP00000027442.1"/>
    <property type="gene ID" value="ENSLBEG00000020822.1"/>
</dbReference>
<evidence type="ECO:0000256" key="4">
    <source>
        <dbReference type="ARBA" id="ARBA00023002"/>
    </source>
</evidence>
<dbReference type="InterPro" id="IPR050705">
    <property type="entry name" value="Cytochrome_P450_3A"/>
</dbReference>
<dbReference type="PRINTS" id="PR00463">
    <property type="entry name" value="EP450I"/>
</dbReference>
<protein>
    <submittedName>
        <fullName evidence="8">Uncharacterized protein</fullName>
    </submittedName>
</protein>